<sequence length="307" mass="34896">MHPSHELLRDILSRWGLPFTGIHPQIRIQGSPERCLYRVVVDAGDSRLFLEELDARTLPRKRVVAERIAHLAFGELPVAVPLTGLDGSHVQLADGRHWQLTPFLTGIELGRESYWREAWRGKALAIFLHDLSQVGRDLGIDEEVFDLRGYVLRIVDDAKRLHPKVHAQLAPVFTLVEKRLAACPTLPVAFCHGDPHPLNMIWGKDRILAAIDWEFCGPKCVLHDMALILGCVGSEDENALDGPFITAFLDTLRCRGLLDSTLEPHLPTWTLALRTAWLAEWLRREDTDMIEFEIFYMTTLADRFFKG</sequence>
<feature type="domain" description="Aminoglycoside phosphotransferase" evidence="1">
    <location>
        <begin position="47"/>
        <end position="253"/>
    </location>
</feature>
<dbReference type="Proteomes" id="UP000198635">
    <property type="component" value="Unassembled WGS sequence"/>
</dbReference>
<dbReference type="InterPro" id="IPR011009">
    <property type="entry name" value="Kinase-like_dom_sf"/>
</dbReference>
<dbReference type="GO" id="GO:0016301">
    <property type="term" value="F:kinase activity"/>
    <property type="evidence" value="ECO:0007669"/>
    <property type="project" value="UniProtKB-KW"/>
</dbReference>
<name>A0A1I3WUM3_9BACT</name>
<keyword evidence="2" id="KW-0808">Transferase</keyword>
<gene>
    <name evidence="2" type="ORF">SAMN04488082_11473</name>
</gene>
<dbReference type="EMBL" id="FORX01000014">
    <property type="protein sequence ID" value="SFK11192.1"/>
    <property type="molecule type" value="Genomic_DNA"/>
</dbReference>
<protein>
    <submittedName>
        <fullName evidence="2">Homoserine kinase type II</fullName>
    </submittedName>
</protein>
<evidence type="ECO:0000313" key="2">
    <source>
        <dbReference type="EMBL" id="SFK11192.1"/>
    </source>
</evidence>
<accession>A0A1I3WUM3</accession>
<evidence type="ECO:0000313" key="3">
    <source>
        <dbReference type="Proteomes" id="UP000198635"/>
    </source>
</evidence>
<dbReference type="AlphaFoldDB" id="A0A1I3WUM3"/>
<dbReference type="Gene3D" id="3.90.1200.10">
    <property type="match status" value="1"/>
</dbReference>
<reference evidence="3" key="1">
    <citation type="submission" date="2016-10" db="EMBL/GenBank/DDBJ databases">
        <authorList>
            <person name="Varghese N."/>
            <person name="Submissions S."/>
        </authorList>
    </citation>
    <scope>NUCLEOTIDE SEQUENCE [LARGE SCALE GENOMIC DNA]</scope>
    <source>
        <strain evidence="3">DSM 5918</strain>
    </source>
</reference>
<dbReference type="RefSeq" id="WP_092376544.1">
    <property type="nucleotide sequence ID" value="NZ_FORX01000014.1"/>
</dbReference>
<dbReference type="SUPFAM" id="SSF56112">
    <property type="entry name" value="Protein kinase-like (PK-like)"/>
    <property type="match status" value="1"/>
</dbReference>
<keyword evidence="3" id="KW-1185">Reference proteome</keyword>
<evidence type="ECO:0000259" key="1">
    <source>
        <dbReference type="Pfam" id="PF01636"/>
    </source>
</evidence>
<proteinExistence type="predicted"/>
<dbReference type="InterPro" id="IPR002575">
    <property type="entry name" value="Aminoglycoside_PTrfase"/>
</dbReference>
<keyword evidence="2" id="KW-0418">Kinase</keyword>
<dbReference type="Pfam" id="PF01636">
    <property type="entry name" value="APH"/>
    <property type="match status" value="1"/>
</dbReference>
<dbReference type="STRING" id="52560.SAMN04488082_11473"/>
<organism evidence="2 3">
    <name type="scientific">Desulfomicrobium apsheronum</name>
    <dbReference type="NCBI Taxonomy" id="52560"/>
    <lineage>
        <taxon>Bacteria</taxon>
        <taxon>Pseudomonadati</taxon>
        <taxon>Thermodesulfobacteriota</taxon>
        <taxon>Desulfovibrionia</taxon>
        <taxon>Desulfovibrionales</taxon>
        <taxon>Desulfomicrobiaceae</taxon>
        <taxon>Desulfomicrobium</taxon>
    </lineage>
</organism>
<dbReference type="OrthoDB" id="9797603at2"/>